<dbReference type="AlphaFoldDB" id="A0A4R2T3A1"/>
<dbReference type="Pfam" id="PF13374">
    <property type="entry name" value="TPR_10"/>
    <property type="match status" value="1"/>
</dbReference>
<dbReference type="SMART" id="SM00028">
    <property type="entry name" value="TPR"/>
    <property type="match status" value="3"/>
</dbReference>
<dbReference type="OrthoDB" id="1737781at2"/>
<keyword evidence="1" id="KW-0802">TPR repeat</keyword>
<evidence type="ECO:0000256" key="1">
    <source>
        <dbReference type="PROSITE-ProRule" id="PRU00339"/>
    </source>
</evidence>
<keyword evidence="3" id="KW-1185">Reference proteome</keyword>
<dbReference type="RefSeq" id="WP_132849582.1">
    <property type="nucleotide sequence ID" value="NZ_CP058648.1"/>
</dbReference>
<comment type="caution">
    <text evidence="2">The sequence shown here is derived from an EMBL/GenBank/DDBJ whole genome shotgun (WGS) entry which is preliminary data.</text>
</comment>
<dbReference type="Proteomes" id="UP000295504">
    <property type="component" value="Unassembled WGS sequence"/>
</dbReference>
<accession>A0A4R2T3A1</accession>
<dbReference type="Gene3D" id="1.25.40.10">
    <property type="entry name" value="Tetratricopeptide repeat domain"/>
    <property type="match status" value="1"/>
</dbReference>
<evidence type="ECO:0000313" key="3">
    <source>
        <dbReference type="Proteomes" id="UP000295504"/>
    </source>
</evidence>
<dbReference type="PROSITE" id="PS50005">
    <property type="entry name" value="TPR"/>
    <property type="match status" value="1"/>
</dbReference>
<dbReference type="InterPro" id="IPR019734">
    <property type="entry name" value="TPR_rpt"/>
</dbReference>
<name>A0A4R2T3A1_9FIRM</name>
<dbReference type="PANTHER" id="PTHR12558">
    <property type="entry name" value="CELL DIVISION CYCLE 16,23,27"/>
    <property type="match status" value="1"/>
</dbReference>
<dbReference type="SUPFAM" id="SSF48452">
    <property type="entry name" value="TPR-like"/>
    <property type="match status" value="1"/>
</dbReference>
<reference evidence="2 3" key="1">
    <citation type="submission" date="2019-03" db="EMBL/GenBank/DDBJ databases">
        <title>Genomic Encyclopedia of Type Strains, Phase IV (KMG-IV): sequencing the most valuable type-strain genomes for metagenomic binning, comparative biology and taxonomic classification.</title>
        <authorList>
            <person name="Goeker M."/>
        </authorList>
    </citation>
    <scope>NUCLEOTIDE SEQUENCE [LARGE SCALE GENOMIC DNA]</scope>
    <source>
        <strain evidence="2 3">DSM 100013</strain>
    </source>
</reference>
<proteinExistence type="predicted"/>
<protein>
    <submittedName>
        <fullName evidence="2">Tetratricopeptide repeat protein</fullName>
    </submittedName>
</protein>
<sequence length="354" mass="41772">MKLEQHIEKLKIKMENDREPFKYLKAAKRLMYKIKKKLKWNPMDLGLINLCGILAIETNNLDLAYKMFKQAVFLNPTVYSLNNLAYFYLYEYDDSQKSVELLERSINMEPTSELPYALLGQAYIDLNNFEKAEYYLKKAVQINPTHIILNNLGVAAYRLGKIEDSINWFKESLNLLQVTETLISYGFALARNGRRDDSEEVAEQLCIKFNEFLDSGKLYIFSEVMPVEIGEIFYENMNYVKANDCFERAMEYGAGDFISYYQYSLLQVSKIQRADDILKQYILEKEKDIEELREYDYYSERETNELISSYREEIDSISDIYEKIKIGYRPSIEFIPRILGGCYLFGCIRHRNKI</sequence>
<dbReference type="Pfam" id="PF00515">
    <property type="entry name" value="TPR_1"/>
    <property type="match status" value="1"/>
</dbReference>
<organism evidence="2 3">
    <name type="scientific">Serpentinicella alkaliphila</name>
    <dbReference type="NCBI Taxonomy" id="1734049"/>
    <lineage>
        <taxon>Bacteria</taxon>
        <taxon>Bacillati</taxon>
        <taxon>Bacillota</taxon>
        <taxon>Clostridia</taxon>
        <taxon>Peptostreptococcales</taxon>
        <taxon>Natronincolaceae</taxon>
        <taxon>Serpentinicella</taxon>
    </lineage>
</organism>
<feature type="repeat" description="TPR" evidence="1">
    <location>
        <begin position="113"/>
        <end position="146"/>
    </location>
</feature>
<dbReference type="EMBL" id="SLYC01000051">
    <property type="protein sequence ID" value="TCP96465.1"/>
    <property type="molecule type" value="Genomic_DNA"/>
</dbReference>
<dbReference type="InterPro" id="IPR011990">
    <property type="entry name" value="TPR-like_helical_dom_sf"/>
</dbReference>
<gene>
    <name evidence="2" type="ORF">EDD79_105121</name>
</gene>
<dbReference type="PANTHER" id="PTHR12558:SF13">
    <property type="entry name" value="CELL DIVISION CYCLE PROTEIN 27 HOMOLOG"/>
    <property type="match status" value="1"/>
</dbReference>
<evidence type="ECO:0000313" key="2">
    <source>
        <dbReference type="EMBL" id="TCP96465.1"/>
    </source>
</evidence>